<dbReference type="PROSITE" id="PS00128">
    <property type="entry name" value="GLYCOSYL_HYDROL_F22_1"/>
    <property type="match status" value="1"/>
</dbReference>
<evidence type="ECO:0000256" key="11">
    <source>
        <dbReference type="RuleBase" id="RU004440"/>
    </source>
</evidence>
<keyword evidence="7" id="KW-0378">Hydrolase</keyword>
<keyword evidence="5" id="KW-0929">Antimicrobial</keyword>
<dbReference type="CDD" id="cd16897">
    <property type="entry name" value="LYZ_C"/>
    <property type="match status" value="1"/>
</dbReference>
<dbReference type="Gene3D" id="1.10.530.10">
    <property type="match status" value="1"/>
</dbReference>
<keyword evidence="12" id="KW-0732">Signal</keyword>
<proteinExistence type="inferred from homology"/>
<dbReference type="SUPFAM" id="SSF53955">
    <property type="entry name" value="Lysozyme-like"/>
    <property type="match status" value="1"/>
</dbReference>
<reference evidence="16" key="2">
    <citation type="submission" date="2025-04" db="UniProtKB">
        <authorList>
            <consortium name="RefSeq"/>
        </authorList>
    </citation>
    <scope>IDENTIFICATION</scope>
    <source>
        <tissue evidence="16">Leukocyte</tissue>
    </source>
</reference>
<protein>
    <recommendedName>
        <fullName evidence="4">lysozyme</fullName>
        <ecNumber evidence="4">3.2.1.17</ecNumber>
    </recommendedName>
    <alternativeName>
        <fullName evidence="10">1,4-beta-N-acetylmuramidase C</fullName>
    </alternativeName>
</protein>
<dbReference type="PRINTS" id="PR00137">
    <property type="entry name" value="LYSOZYME"/>
</dbReference>
<dbReference type="InterPro" id="IPR023346">
    <property type="entry name" value="Lysozyme-like_dom_sf"/>
</dbReference>
<dbReference type="SMART" id="SM00263">
    <property type="entry name" value="LYZ1"/>
    <property type="match status" value="1"/>
</dbReference>
<gene>
    <name evidence="14 16" type="primary">LOC109688756</name>
</gene>
<evidence type="ECO:0000256" key="10">
    <source>
        <dbReference type="ARBA" id="ARBA00032459"/>
    </source>
</evidence>
<dbReference type="GO" id="GO:0031640">
    <property type="term" value="P:killing of cells of another organism"/>
    <property type="evidence" value="ECO:0007669"/>
    <property type="project" value="UniProtKB-KW"/>
</dbReference>
<dbReference type="Proteomes" id="UP001732720">
    <property type="component" value="Chromosome 8"/>
</dbReference>
<dbReference type="GO" id="GO:0050830">
    <property type="term" value="P:defense response to Gram-positive bacterium"/>
    <property type="evidence" value="ECO:0007669"/>
    <property type="project" value="TreeGrafter"/>
</dbReference>
<feature type="domain" description="Glycosyl hydrolases family 22 (GH22)" evidence="13">
    <location>
        <begin position="95"/>
        <end position="113"/>
    </location>
</feature>
<dbReference type="Ensembl" id="ENSCCNT00000035699.1">
    <property type="protein sequence ID" value="ENSCCNP00000028253.1"/>
    <property type="gene ID" value="ENSCCNG00000027229.1"/>
</dbReference>
<evidence type="ECO:0000256" key="6">
    <source>
        <dbReference type="ARBA" id="ARBA00022638"/>
    </source>
</evidence>
<evidence type="ECO:0000256" key="2">
    <source>
        <dbReference type="ARBA" id="ARBA00010859"/>
    </source>
</evidence>
<dbReference type="EC" id="3.2.1.17" evidence="4"/>
<feature type="signal peptide" evidence="12">
    <location>
        <begin position="1"/>
        <end position="18"/>
    </location>
</feature>
<dbReference type="GeneID" id="109688756"/>
<name>A0A8C0XHH4_CASCN</name>
<evidence type="ECO:0000256" key="8">
    <source>
        <dbReference type="ARBA" id="ARBA00023157"/>
    </source>
</evidence>
<comment type="subunit">
    <text evidence="3">Monomer.</text>
</comment>
<keyword evidence="6" id="KW-0081">Bacteriolytic enzyme</keyword>
<dbReference type="Ensembl" id="ENSCCNT00000035704.1">
    <property type="protein sequence ID" value="ENSCCNP00000028258.1"/>
    <property type="gene ID" value="ENSCCNG00000027229.1"/>
</dbReference>
<feature type="chain" id="PRO_5044674566" description="lysozyme" evidence="12">
    <location>
        <begin position="19"/>
        <end position="147"/>
    </location>
</feature>
<evidence type="ECO:0000259" key="13">
    <source>
        <dbReference type="PROSITE" id="PS00128"/>
    </source>
</evidence>
<dbReference type="PANTHER" id="PTHR11407">
    <property type="entry name" value="LYSOZYME C"/>
    <property type="match status" value="1"/>
</dbReference>
<accession>A0A8C0XHH4</accession>
<keyword evidence="15" id="KW-1185">Reference proteome</keyword>
<keyword evidence="9" id="KW-0326">Glycosidase</keyword>
<reference evidence="14" key="1">
    <citation type="submission" date="2023-09" db="UniProtKB">
        <authorList>
            <consortium name="Ensembl"/>
        </authorList>
    </citation>
    <scope>IDENTIFICATION</scope>
</reference>
<dbReference type="InterPro" id="IPR001916">
    <property type="entry name" value="Glyco_hydro_22"/>
</dbReference>
<dbReference type="Pfam" id="PF00062">
    <property type="entry name" value="Lys"/>
    <property type="match status" value="1"/>
</dbReference>
<comment type="catalytic activity">
    <reaction evidence="1">
        <text>Hydrolysis of (1-&gt;4)-beta-linkages between N-acetylmuramic acid and N-acetyl-D-glucosamine residues in a peptidoglycan and between N-acetyl-D-glucosamine residues in chitodextrins.</text>
        <dbReference type="EC" id="3.2.1.17"/>
    </reaction>
</comment>
<organism evidence="14">
    <name type="scientific">Castor canadensis</name>
    <name type="common">American beaver</name>
    <dbReference type="NCBI Taxonomy" id="51338"/>
    <lineage>
        <taxon>Eukaryota</taxon>
        <taxon>Metazoa</taxon>
        <taxon>Chordata</taxon>
        <taxon>Craniata</taxon>
        <taxon>Vertebrata</taxon>
        <taxon>Euteleostomi</taxon>
        <taxon>Mammalia</taxon>
        <taxon>Eutheria</taxon>
        <taxon>Euarchontoglires</taxon>
        <taxon>Glires</taxon>
        <taxon>Rodentia</taxon>
        <taxon>Castorimorpha</taxon>
        <taxon>Castoridae</taxon>
        <taxon>Castor</taxon>
    </lineage>
</organism>
<dbReference type="FunFam" id="1.10.530.10:FF:000001">
    <property type="entry name" value="Lysozyme C"/>
    <property type="match status" value="1"/>
</dbReference>
<dbReference type="PANTHER" id="PTHR11407:SF28">
    <property type="entry name" value="LYSOZYME C"/>
    <property type="match status" value="1"/>
</dbReference>
<evidence type="ECO:0000256" key="1">
    <source>
        <dbReference type="ARBA" id="ARBA00000632"/>
    </source>
</evidence>
<evidence type="ECO:0000256" key="4">
    <source>
        <dbReference type="ARBA" id="ARBA00012732"/>
    </source>
</evidence>
<dbReference type="PROSITE" id="PS51348">
    <property type="entry name" value="GLYCOSYL_HYDROL_F22_2"/>
    <property type="match status" value="1"/>
</dbReference>
<sequence length="147" mass="16338">MKALLLLGLLLLSVSVQGKQYKPCELARTLKSKGMDGYKGIKLSQWMCIAKWESSYNTGATNYNPRDKSTDYGIFQINSRYWCNDGKTPGAKNACGVSCKDLLKDDITKSVECAKKVVSTQGINAWVAWKKHCLNKDLSQYVRGCGV</sequence>
<keyword evidence="8" id="KW-1015">Disulfide bond</keyword>
<dbReference type="RefSeq" id="XP_020022878.1">
    <property type="nucleotide sequence ID" value="XM_020167289.1"/>
</dbReference>
<dbReference type="InterPro" id="IPR019799">
    <property type="entry name" value="Glyco_hydro_22_CS"/>
</dbReference>
<dbReference type="KEGG" id="ccan:109688756"/>
<evidence type="ECO:0000313" key="16">
    <source>
        <dbReference type="RefSeq" id="XP_020022878.1"/>
    </source>
</evidence>
<evidence type="ECO:0000256" key="7">
    <source>
        <dbReference type="ARBA" id="ARBA00022801"/>
    </source>
</evidence>
<evidence type="ECO:0000313" key="15">
    <source>
        <dbReference type="Proteomes" id="UP001732720"/>
    </source>
</evidence>
<comment type="similarity">
    <text evidence="2 11">Belongs to the glycosyl hydrolase 22 family.</text>
</comment>
<dbReference type="PRINTS" id="PR00135">
    <property type="entry name" value="LYZLACT"/>
</dbReference>
<dbReference type="AlphaFoldDB" id="A0A8C0XHH4"/>
<dbReference type="Ensembl" id="ENSCCNT00000035703.1">
    <property type="protein sequence ID" value="ENSCCNP00000028257.1"/>
    <property type="gene ID" value="ENSCCNG00000027229.1"/>
</dbReference>
<dbReference type="OrthoDB" id="17373at2759"/>
<dbReference type="InterPro" id="IPR000974">
    <property type="entry name" value="Glyco_hydro_22_lys"/>
</dbReference>
<evidence type="ECO:0000256" key="5">
    <source>
        <dbReference type="ARBA" id="ARBA00022529"/>
    </source>
</evidence>
<evidence type="ECO:0000256" key="9">
    <source>
        <dbReference type="ARBA" id="ARBA00023295"/>
    </source>
</evidence>
<dbReference type="GO" id="GO:0003796">
    <property type="term" value="F:lysozyme activity"/>
    <property type="evidence" value="ECO:0007669"/>
    <property type="project" value="UniProtKB-EC"/>
</dbReference>
<dbReference type="GO" id="GO:0050829">
    <property type="term" value="P:defense response to Gram-negative bacterium"/>
    <property type="evidence" value="ECO:0007669"/>
    <property type="project" value="TreeGrafter"/>
</dbReference>
<evidence type="ECO:0000256" key="12">
    <source>
        <dbReference type="SAM" id="SignalP"/>
    </source>
</evidence>
<evidence type="ECO:0000313" key="14">
    <source>
        <dbReference type="Ensembl" id="ENSCCNP00000028257.1"/>
    </source>
</evidence>
<evidence type="ECO:0000256" key="3">
    <source>
        <dbReference type="ARBA" id="ARBA00011245"/>
    </source>
</evidence>